<dbReference type="InterPro" id="IPR013785">
    <property type="entry name" value="Aldolase_TIM"/>
</dbReference>
<dbReference type="GO" id="GO:0004139">
    <property type="term" value="F:deoxyribose-phosphate aldolase activity"/>
    <property type="evidence" value="ECO:0007669"/>
    <property type="project" value="UniProtKB-EC"/>
</dbReference>
<dbReference type="Gene3D" id="3.20.20.70">
    <property type="entry name" value="Aldolase class I"/>
    <property type="match status" value="1"/>
</dbReference>
<protein>
    <recommendedName>
        <fullName evidence="3 7">Deoxyribose-phosphate aldolase</fullName>
        <ecNumber evidence="3 7">4.1.2.4</ecNumber>
    </recommendedName>
</protein>
<dbReference type="InterPro" id="IPR002915">
    <property type="entry name" value="DeoC/FbaB/LacD_aldolase"/>
</dbReference>
<name>A0ABY8MIL5_9SPIO</name>
<dbReference type="SUPFAM" id="SSF51569">
    <property type="entry name" value="Aldolase"/>
    <property type="match status" value="1"/>
</dbReference>
<evidence type="ECO:0000256" key="2">
    <source>
        <dbReference type="ARBA" id="ARBA00009473"/>
    </source>
</evidence>
<gene>
    <name evidence="8" type="primary">deoC</name>
    <name evidence="8" type="ORF">P0082_02570</name>
</gene>
<dbReference type="PANTHER" id="PTHR10889:SF3">
    <property type="entry name" value="DEOXYRIBOSE-PHOSPHATE ALDOLASE"/>
    <property type="match status" value="1"/>
</dbReference>
<dbReference type="Proteomes" id="UP001228690">
    <property type="component" value="Chromosome"/>
</dbReference>
<evidence type="ECO:0000256" key="7">
    <source>
        <dbReference type="NCBIfam" id="TIGR00126"/>
    </source>
</evidence>
<comment type="similarity">
    <text evidence="2">Belongs to the DeoC/FbaB aldolase family. DeoC type 2 subfamily.</text>
</comment>
<evidence type="ECO:0000256" key="3">
    <source>
        <dbReference type="ARBA" id="ARBA00012515"/>
    </source>
</evidence>
<dbReference type="InterPro" id="IPR011343">
    <property type="entry name" value="DeoC"/>
</dbReference>
<dbReference type="Pfam" id="PF01791">
    <property type="entry name" value="DeoC"/>
    <property type="match status" value="1"/>
</dbReference>
<proteinExistence type="inferred from homology"/>
<keyword evidence="4 8" id="KW-0456">Lyase</keyword>
<dbReference type="SMART" id="SM01133">
    <property type="entry name" value="DeoC"/>
    <property type="match status" value="1"/>
</dbReference>
<dbReference type="RefSeq" id="WP_326927953.1">
    <property type="nucleotide sequence ID" value="NZ_CP123443.1"/>
</dbReference>
<evidence type="ECO:0000256" key="6">
    <source>
        <dbReference type="ARBA" id="ARBA00048791"/>
    </source>
</evidence>
<keyword evidence="5" id="KW-0704">Schiff base</keyword>
<dbReference type="EC" id="4.1.2.4" evidence="3 7"/>
<organism evidence="8 9">
    <name type="scientific">Candidatus Haliotispira prima</name>
    <dbReference type="NCBI Taxonomy" id="3034016"/>
    <lineage>
        <taxon>Bacteria</taxon>
        <taxon>Pseudomonadati</taxon>
        <taxon>Spirochaetota</taxon>
        <taxon>Spirochaetia</taxon>
        <taxon>Spirochaetales</taxon>
        <taxon>Spirochaetaceae</taxon>
        <taxon>Candidatus Haliotispira</taxon>
    </lineage>
</organism>
<reference evidence="8 9" key="1">
    <citation type="submission" date="2023-04" db="EMBL/GenBank/DDBJ databases">
        <title>Spirochaete genome identified in red abalone sample constitutes a novel genus.</title>
        <authorList>
            <person name="Sharma S.P."/>
            <person name="Purcell C.M."/>
            <person name="Hyde J.R."/>
            <person name="Severin A.J."/>
        </authorList>
    </citation>
    <scope>NUCLEOTIDE SEQUENCE [LARGE SCALE GENOMIC DNA]</scope>
    <source>
        <strain evidence="8 9">SP-2023</strain>
    </source>
</reference>
<evidence type="ECO:0000313" key="9">
    <source>
        <dbReference type="Proteomes" id="UP001228690"/>
    </source>
</evidence>
<comment type="pathway">
    <text evidence="1">Carbohydrate degradation; 2-deoxy-D-ribose 1-phosphate degradation; D-glyceraldehyde 3-phosphate and acetaldehyde from 2-deoxy-alpha-D-ribose 1-phosphate: step 2/2.</text>
</comment>
<dbReference type="PIRSF" id="PIRSF001357">
    <property type="entry name" value="DeoC"/>
    <property type="match status" value="1"/>
</dbReference>
<comment type="catalytic activity">
    <reaction evidence="6">
        <text>2-deoxy-D-ribose 5-phosphate = D-glyceraldehyde 3-phosphate + acetaldehyde</text>
        <dbReference type="Rhea" id="RHEA:12821"/>
        <dbReference type="ChEBI" id="CHEBI:15343"/>
        <dbReference type="ChEBI" id="CHEBI:59776"/>
        <dbReference type="ChEBI" id="CHEBI:62877"/>
        <dbReference type="EC" id="4.1.2.4"/>
    </reaction>
</comment>
<sequence length="243" mass="26371">MMDTKERIISLTDYTSLTGEESDFRVRRMAKEAHGPLGSVASVCVYPRFVSLVKDAFVHAKLPVLPVTSVVNFPDGELPLDEVIAEIHYALQQGADEIDLVIPHSSHSTYSDFDAKLDFVQACRNEMHGKVLKLIIESGRLSPDEILRASEVGIAAEVDFLKTSTGKVGGGATPEAAEIMLSCIRDSGRPCGFKASGGIRSQADAEVYMALAEKILGKDFVRPKTFRIGSGSLLKVLSEVDEK</sequence>
<evidence type="ECO:0000313" key="8">
    <source>
        <dbReference type="EMBL" id="WGK69766.1"/>
    </source>
</evidence>
<evidence type="ECO:0000256" key="4">
    <source>
        <dbReference type="ARBA" id="ARBA00023239"/>
    </source>
</evidence>
<keyword evidence="9" id="KW-1185">Reference proteome</keyword>
<dbReference type="EMBL" id="CP123443">
    <property type="protein sequence ID" value="WGK69766.1"/>
    <property type="molecule type" value="Genomic_DNA"/>
</dbReference>
<dbReference type="NCBIfam" id="TIGR00126">
    <property type="entry name" value="deoC"/>
    <property type="match status" value="1"/>
</dbReference>
<evidence type="ECO:0000256" key="5">
    <source>
        <dbReference type="ARBA" id="ARBA00023270"/>
    </source>
</evidence>
<accession>A0ABY8MIL5</accession>
<dbReference type="PANTHER" id="PTHR10889">
    <property type="entry name" value="DEOXYRIBOSE-PHOSPHATE ALDOLASE"/>
    <property type="match status" value="1"/>
</dbReference>
<evidence type="ECO:0000256" key="1">
    <source>
        <dbReference type="ARBA" id="ARBA00004816"/>
    </source>
</evidence>